<gene>
    <name evidence="1" type="ORF">S01H4_65355</name>
</gene>
<feature type="non-terminal residue" evidence="1">
    <location>
        <position position="107"/>
    </location>
</feature>
<protein>
    <submittedName>
        <fullName evidence="1">Uncharacterized protein</fullName>
    </submittedName>
</protein>
<name>X1FVF1_9ZZZZ</name>
<feature type="non-terminal residue" evidence="1">
    <location>
        <position position="1"/>
    </location>
</feature>
<sequence>ALSITRRKHEQRKALYRKPIREISFSLTDEVLFTKIWHYLIQNHDESFLLPLYTEPCRVQGRGNLLGANFAIVNDISNYYNLQNYTIYVLLIDLRFADEGEILWIDS</sequence>
<accession>X1FVF1</accession>
<dbReference type="EMBL" id="BART01039961">
    <property type="protein sequence ID" value="GAH24768.1"/>
    <property type="molecule type" value="Genomic_DNA"/>
</dbReference>
<reference evidence="1" key="1">
    <citation type="journal article" date="2014" name="Front. Microbiol.">
        <title>High frequency of phylogenetically diverse reductive dehalogenase-homologous genes in deep subseafloor sedimentary metagenomes.</title>
        <authorList>
            <person name="Kawai M."/>
            <person name="Futagami T."/>
            <person name="Toyoda A."/>
            <person name="Takaki Y."/>
            <person name="Nishi S."/>
            <person name="Hori S."/>
            <person name="Arai W."/>
            <person name="Tsubouchi T."/>
            <person name="Morono Y."/>
            <person name="Uchiyama I."/>
            <person name="Ito T."/>
            <person name="Fujiyama A."/>
            <person name="Inagaki F."/>
            <person name="Takami H."/>
        </authorList>
    </citation>
    <scope>NUCLEOTIDE SEQUENCE</scope>
    <source>
        <strain evidence="1">Expedition CK06-06</strain>
    </source>
</reference>
<evidence type="ECO:0000313" key="1">
    <source>
        <dbReference type="EMBL" id="GAH24768.1"/>
    </source>
</evidence>
<organism evidence="1">
    <name type="scientific">marine sediment metagenome</name>
    <dbReference type="NCBI Taxonomy" id="412755"/>
    <lineage>
        <taxon>unclassified sequences</taxon>
        <taxon>metagenomes</taxon>
        <taxon>ecological metagenomes</taxon>
    </lineage>
</organism>
<dbReference type="AlphaFoldDB" id="X1FVF1"/>
<comment type="caution">
    <text evidence="1">The sequence shown here is derived from an EMBL/GenBank/DDBJ whole genome shotgun (WGS) entry which is preliminary data.</text>
</comment>
<proteinExistence type="predicted"/>